<keyword evidence="3" id="KW-1185">Reference proteome</keyword>
<reference evidence="2" key="2">
    <citation type="submission" date="2021-10" db="EMBL/GenBank/DDBJ databases">
        <title>Phylogenomics reveals ancestral predisposition of the termite-cultivated fungus Termitomyces towards a domesticated lifestyle.</title>
        <authorList>
            <person name="Auxier B."/>
            <person name="Grum-Grzhimaylo A."/>
            <person name="Cardenas M.E."/>
            <person name="Lodge J.D."/>
            <person name="Laessoe T."/>
            <person name="Pedersen O."/>
            <person name="Smith M.E."/>
            <person name="Kuyper T.W."/>
            <person name="Franco-Molano E.A."/>
            <person name="Baroni T.J."/>
            <person name="Aanen D.K."/>
        </authorList>
    </citation>
    <scope>NUCLEOTIDE SEQUENCE</scope>
    <source>
        <strain evidence="2">AP01</strain>
        <tissue evidence="2">Mycelium</tissue>
    </source>
</reference>
<evidence type="ECO:0000313" key="2">
    <source>
        <dbReference type="EMBL" id="KAG5640286.1"/>
    </source>
</evidence>
<accession>A0A9P7K6L3</accession>
<evidence type="ECO:0000256" key="1">
    <source>
        <dbReference type="SAM" id="MobiDB-lite"/>
    </source>
</evidence>
<evidence type="ECO:0000313" key="3">
    <source>
        <dbReference type="Proteomes" id="UP000775547"/>
    </source>
</evidence>
<name>A0A9P7K6L3_9AGAR</name>
<reference evidence="2" key="1">
    <citation type="submission" date="2020-07" db="EMBL/GenBank/DDBJ databases">
        <authorList>
            <person name="Nieuwenhuis M."/>
            <person name="Van De Peppel L.J.J."/>
        </authorList>
    </citation>
    <scope>NUCLEOTIDE SEQUENCE</scope>
    <source>
        <strain evidence="2">AP01</strain>
        <tissue evidence="2">Mycelium</tissue>
    </source>
</reference>
<feature type="compositionally biased region" description="Low complexity" evidence="1">
    <location>
        <begin position="17"/>
        <end position="41"/>
    </location>
</feature>
<dbReference type="AlphaFoldDB" id="A0A9P7K6L3"/>
<comment type="caution">
    <text evidence="2">The sequence shown here is derived from an EMBL/GenBank/DDBJ whole genome shotgun (WGS) entry which is preliminary data.</text>
</comment>
<organism evidence="2 3">
    <name type="scientific">Asterophora parasitica</name>
    <dbReference type="NCBI Taxonomy" id="117018"/>
    <lineage>
        <taxon>Eukaryota</taxon>
        <taxon>Fungi</taxon>
        <taxon>Dikarya</taxon>
        <taxon>Basidiomycota</taxon>
        <taxon>Agaricomycotina</taxon>
        <taxon>Agaricomycetes</taxon>
        <taxon>Agaricomycetidae</taxon>
        <taxon>Agaricales</taxon>
        <taxon>Tricholomatineae</taxon>
        <taxon>Lyophyllaceae</taxon>
        <taxon>Asterophora</taxon>
    </lineage>
</organism>
<gene>
    <name evidence="2" type="ORF">DXG03_009499</name>
</gene>
<dbReference type="Proteomes" id="UP000775547">
    <property type="component" value="Unassembled WGS sequence"/>
</dbReference>
<proteinExistence type="predicted"/>
<sequence>MQLWLMAQQPPLLPYNSPKGKSPSPSGSGTGATSAKGSSSPKSKKAQTNLKTDKGKKKVASQKRKKQITSSDWHLKKGEIAKNAAKTQVAFHMHIRVLWGFTNQKQAPSVVTEDDRKYFRKQFKSQV</sequence>
<dbReference type="EMBL" id="JABCKV010000906">
    <property type="protein sequence ID" value="KAG5640286.1"/>
    <property type="molecule type" value="Genomic_DNA"/>
</dbReference>
<feature type="region of interest" description="Disordered" evidence="1">
    <location>
        <begin position="1"/>
        <end position="74"/>
    </location>
</feature>
<protein>
    <submittedName>
        <fullName evidence="2">Uncharacterized protein</fullName>
    </submittedName>
</protein>
<dbReference type="OrthoDB" id="3056461at2759"/>
<feature type="compositionally biased region" description="Basic residues" evidence="1">
    <location>
        <begin position="54"/>
        <end position="67"/>
    </location>
</feature>